<feature type="compositionally biased region" description="Basic and acidic residues" evidence="1">
    <location>
        <begin position="1"/>
        <end position="18"/>
    </location>
</feature>
<organism evidence="2 3">
    <name type="scientific">Helicocarpus griseus UAMH5409</name>
    <dbReference type="NCBI Taxonomy" id="1447875"/>
    <lineage>
        <taxon>Eukaryota</taxon>
        <taxon>Fungi</taxon>
        <taxon>Dikarya</taxon>
        <taxon>Ascomycota</taxon>
        <taxon>Pezizomycotina</taxon>
        <taxon>Eurotiomycetes</taxon>
        <taxon>Eurotiomycetidae</taxon>
        <taxon>Onygenales</taxon>
        <taxon>Ajellomycetaceae</taxon>
        <taxon>Helicocarpus</taxon>
    </lineage>
</organism>
<evidence type="ECO:0000313" key="2">
    <source>
        <dbReference type="EMBL" id="PGH18417.1"/>
    </source>
</evidence>
<accession>A0A2B7YCU7</accession>
<dbReference type="InterPro" id="IPR027417">
    <property type="entry name" value="P-loop_NTPase"/>
</dbReference>
<name>A0A2B7YCU7_9EURO</name>
<dbReference type="AlphaFoldDB" id="A0A2B7YCU7"/>
<gene>
    <name evidence="2" type="ORF">AJ79_00486</name>
</gene>
<feature type="region of interest" description="Disordered" evidence="1">
    <location>
        <begin position="1"/>
        <end position="33"/>
    </location>
</feature>
<reference evidence="2 3" key="1">
    <citation type="submission" date="2017-10" db="EMBL/GenBank/DDBJ databases">
        <title>Comparative genomics in systemic dimorphic fungi from Ajellomycetaceae.</title>
        <authorList>
            <person name="Munoz J.F."/>
            <person name="Mcewen J.G."/>
            <person name="Clay O.K."/>
            <person name="Cuomo C.A."/>
        </authorList>
    </citation>
    <scope>NUCLEOTIDE SEQUENCE [LARGE SCALE GENOMIC DNA]</scope>
    <source>
        <strain evidence="2 3">UAMH5409</strain>
    </source>
</reference>
<keyword evidence="3" id="KW-1185">Reference proteome</keyword>
<protein>
    <submittedName>
        <fullName evidence="2">Uncharacterized protein</fullName>
    </submittedName>
</protein>
<dbReference type="SUPFAM" id="SSF52540">
    <property type="entry name" value="P-loop containing nucleoside triphosphate hydrolases"/>
    <property type="match status" value="1"/>
</dbReference>
<dbReference type="EMBL" id="PDNB01000004">
    <property type="protein sequence ID" value="PGH18417.1"/>
    <property type="molecule type" value="Genomic_DNA"/>
</dbReference>
<evidence type="ECO:0000313" key="3">
    <source>
        <dbReference type="Proteomes" id="UP000223968"/>
    </source>
</evidence>
<proteinExistence type="predicted"/>
<dbReference type="Gene3D" id="3.40.50.300">
    <property type="entry name" value="P-loop containing nucleotide triphosphate hydrolases"/>
    <property type="match status" value="1"/>
</dbReference>
<dbReference type="Proteomes" id="UP000223968">
    <property type="component" value="Unassembled WGS sequence"/>
</dbReference>
<dbReference type="STRING" id="1447875.A0A2B7YCU7"/>
<evidence type="ECO:0000256" key="1">
    <source>
        <dbReference type="SAM" id="MobiDB-lite"/>
    </source>
</evidence>
<comment type="caution">
    <text evidence="2">The sequence shown here is derived from an EMBL/GenBank/DDBJ whole genome shotgun (WGS) entry which is preliminary data.</text>
</comment>
<sequence length="457" mass="52307">MRGHTRIDHQADIDRSHPADGIQNPHMQEGSGRTTMIRSNKRKALGSTERLVAVQSNSPILTHIASLAIERRQLIFEHYQANFTSYSDAKTNLSSPNYFKELPFPFVGNHIPLGFNAHGNDDVFYRYMGRENFSELVDTFDRCKKDHDIPDIWVYGLMGQGKSHLLATMVYFLTIQGHRVVYLPDCRICCVKPVRYLQESLRFAWADRPDKTEKIFNLRTMTDVEDFLAQSWDCKVMFVIDQMDAFDDPVDSKEDRKATAAIKAWLTRCRLDGKSILGTSANNLAFLNITHRLSHKSFFPSVVLLKYAEMDAWWDHHKDIDLGGYTRDKVEDLTGKLPLLLDRCTEGGFLNFDCKKVADMIRQSQRFVTRMISVLHGCITESSVPRYIEFEHVDHRYFQEKDGAGYCSCEIVRDGVKIALVEAENLPALIEESARPMTMLISNTPGAGYFMEHAANK</sequence>
<dbReference type="OrthoDB" id="3171351at2759"/>